<dbReference type="EMBL" id="CM009306">
    <property type="protein sequence ID" value="PNS95556.1"/>
    <property type="molecule type" value="Genomic_DNA"/>
</dbReference>
<proteinExistence type="predicted"/>
<dbReference type="InParanoid" id="B9IJK2"/>
<organism evidence="1 2">
    <name type="scientific">Populus trichocarpa</name>
    <name type="common">Western balsam poplar</name>
    <name type="synonym">Populus balsamifera subsp. trichocarpa</name>
    <dbReference type="NCBI Taxonomy" id="3694"/>
    <lineage>
        <taxon>Eukaryota</taxon>
        <taxon>Viridiplantae</taxon>
        <taxon>Streptophyta</taxon>
        <taxon>Embryophyta</taxon>
        <taxon>Tracheophyta</taxon>
        <taxon>Spermatophyta</taxon>
        <taxon>Magnoliopsida</taxon>
        <taxon>eudicotyledons</taxon>
        <taxon>Gunneridae</taxon>
        <taxon>Pentapetalae</taxon>
        <taxon>rosids</taxon>
        <taxon>fabids</taxon>
        <taxon>Malpighiales</taxon>
        <taxon>Salicaceae</taxon>
        <taxon>Saliceae</taxon>
        <taxon>Populus</taxon>
    </lineage>
</organism>
<evidence type="ECO:0000313" key="2">
    <source>
        <dbReference type="Proteomes" id="UP000006729"/>
    </source>
</evidence>
<dbReference type="AlphaFoldDB" id="B9IJK2"/>
<keyword evidence="2" id="KW-1185">Reference proteome</keyword>
<dbReference type="Proteomes" id="UP000006729">
    <property type="component" value="Chromosome 17"/>
</dbReference>
<name>B9IJK2_POPTR</name>
<reference evidence="1 2" key="1">
    <citation type="journal article" date="2006" name="Science">
        <title>The genome of black cottonwood, Populus trichocarpa (Torr. &amp; Gray).</title>
        <authorList>
            <person name="Tuskan G.A."/>
            <person name="Difazio S."/>
            <person name="Jansson S."/>
            <person name="Bohlmann J."/>
            <person name="Grigoriev I."/>
            <person name="Hellsten U."/>
            <person name="Putnam N."/>
            <person name="Ralph S."/>
            <person name="Rombauts S."/>
            <person name="Salamov A."/>
            <person name="Schein J."/>
            <person name="Sterck L."/>
            <person name="Aerts A."/>
            <person name="Bhalerao R.R."/>
            <person name="Bhalerao R.P."/>
            <person name="Blaudez D."/>
            <person name="Boerjan W."/>
            <person name="Brun A."/>
            <person name="Brunner A."/>
            <person name="Busov V."/>
            <person name="Campbell M."/>
            <person name="Carlson J."/>
            <person name="Chalot M."/>
            <person name="Chapman J."/>
            <person name="Chen G.L."/>
            <person name="Cooper D."/>
            <person name="Coutinho P.M."/>
            <person name="Couturier J."/>
            <person name="Covert S."/>
            <person name="Cronk Q."/>
            <person name="Cunningham R."/>
            <person name="Davis J."/>
            <person name="Degroeve S."/>
            <person name="Dejardin A."/>
            <person name="Depamphilis C."/>
            <person name="Detter J."/>
            <person name="Dirks B."/>
            <person name="Dubchak I."/>
            <person name="Duplessis S."/>
            <person name="Ehlting J."/>
            <person name="Ellis B."/>
            <person name="Gendler K."/>
            <person name="Goodstein D."/>
            <person name="Gribskov M."/>
            <person name="Grimwood J."/>
            <person name="Groover A."/>
            <person name="Gunter L."/>
            <person name="Hamberger B."/>
            <person name="Heinze B."/>
            <person name="Helariutta Y."/>
            <person name="Henrissat B."/>
            <person name="Holligan D."/>
            <person name="Holt R."/>
            <person name="Huang W."/>
            <person name="Islam-Faridi N."/>
            <person name="Jones S."/>
            <person name="Jones-Rhoades M."/>
            <person name="Jorgensen R."/>
            <person name="Joshi C."/>
            <person name="Kangasjarvi J."/>
            <person name="Karlsson J."/>
            <person name="Kelleher C."/>
            <person name="Kirkpatrick R."/>
            <person name="Kirst M."/>
            <person name="Kohler A."/>
            <person name="Kalluri U."/>
            <person name="Larimer F."/>
            <person name="Leebens-Mack J."/>
            <person name="Leple J.C."/>
            <person name="Locascio P."/>
            <person name="Lou Y."/>
            <person name="Lucas S."/>
            <person name="Martin F."/>
            <person name="Montanini B."/>
            <person name="Napoli C."/>
            <person name="Nelson D.R."/>
            <person name="Nelson C."/>
            <person name="Nieminen K."/>
            <person name="Nilsson O."/>
            <person name="Pereda V."/>
            <person name="Peter G."/>
            <person name="Philippe R."/>
            <person name="Pilate G."/>
            <person name="Poliakov A."/>
            <person name="Razumovskaya J."/>
            <person name="Richardson P."/>
            <person name="Rinaldi C."/>
            <person name="Ritland K."/>
            <person name="Rouze P."/>
            <person name="Ryaboy D."/>
            <person name="Schmutz J."/>
            <person name="Schrader J."/>
            <person name="Segerman B."/>
            <person name="Shin H."/>
            <person name="Siddiqui A."/>
            <person name="Sterky F."/>
            <person name="Terry A."/>
            <person name="Tsai C.J."/>
            <person name="Uberbacher E."/>
            <person name="Unneberg P."/>
            <person name="Vahala J."/>
            <person name="Wall K."/>
            <person name="Wessler S."/>
            <person name="Yang G."/>
            <person name="Yin T."/>
            <person name="Douglas C."/>
            <person name="Marra M."/>
            <person name="Sandberg G."/>
            <person name="Van de Peer Y."/>
            <person name="Rokhsar D."/>
        </authorList>
    </citation>
    <scope>NUCLEOTIDE SEQUENCE [LARGE SCALE GENOMIC DNA]</scope>
    <source>
        <strain evidence="2">cv. Nisqually</strain>
    </source>
</reference>
<sequence>MAMHGSHAPPPLAAHAGDALVSWEVEHSAWGGPVRWLLIGHCFTTGKREKVVGDGIHSGNVVGTGIVGYLTGEGCYDVEELVSAGGGMWSTVMVGRFVVF</sequence>
<gene>
    <name evidence="1" type="ORF">POPTR_017G065300</name>
</gene>
<evidence type="ECO:0000313" key="1">
    <source>
        <dbReference type="EMBL" id="PNS95556.1"/>
    </source>
</evidence>
<protein>
    <submittedName>
        <fullName evidence="1">Uncharacterized protein</fullName>
    </submittedName>
</protein>
<dbReference type="HOGENOM" id="CLU_2310972_0_0_1"/>
<accession>B9IJK2</accession>